<evidence type="ECO:0008006" key="3">
    <source>
        <dbReference type="Google" id="ProtNLM"/>
    </source>
</evidence>
<dbReference type="Gene3D" id="2.170.270.10">
    <property type="entry name" value="SET domain"/>
    <property type="match status" value="1"/>
</dbReference>
<sequence length="194" mass="21852">MALNHSCLPNVAPSFDPRTRTLAFHAITEIPRGHAVECAYVDLLQTRKRRQSLLAAGFGFDCICGRSLVMEQLMRVVNTKDRGAKQRVARLKKEHENVFNRSDEAQFALYTAEMQLARTQGDWVHVVEAAERLLKIWARSELPANYHTTETLHLQLCLAAKQAGMMTEKARASAQQVATIRRICGYPHPETPIG</sequence>
<keyword evidence="2" id="KW-1185">Reference proteome</keyword>
<dbReference type="RefSeq" id="XP_009521925.1">
    <property type="nucleotide sequence ID" value="XM_009523630.1"/>
</dbReference>
<gene>
    <name evidence="1" type="ORF">PHYSODRAFT_497025</name>
</gene>
<protein>
    <recommendedName>
        <fullName evidence="3">SET domain-containing protein</fullName>
    </recommendedName>
</protein>
<proteinExistence type="predicted"/>
<name>G4ZAL1_PHYSP</name>
<dbReference type="PANTHER" id="PTHR12197:SF251">
    <property type="entry name" value="EG:BACR7C10.4 PROTEIN"/>
    <property type="match status" value="1"/>
</dbReference>
<evidence type="ECO:0000313" key="1">
    <source>
        <dbReference type="EMBL" id="EGZ19208.1"/>
    </source>
</evidence>
<dbReference type="SMR" id="G4ZAL1"/>
<dbReference type="OMA" id="AVECAYV"/>
<dbReference type="AlphaFoldDB" id="G4ZAL1"/>
<dbReference type="SUPFAM" id="SSF82199">
    <property type="entry name" value="SET domain"/>
    <property type="match status" value="1"/>
</dbReference>
<organism evidence="1 2">
    <name type="scientific">Phytophthora sojae (strain P6497)</name>
    <name type="common">Soybean stem and root rot agent</name>
    <name type="synonym">Phytophthora megasperma f. sp. glycines</name>
    <dbReference type="NCBI Taxonomy" id="1094619"/>
    <lineage>
        <taxon>Eukaryota</taxon>
        <taxon>Sar</taxon>
        <taxon>Stramenopiles</taxon>
        <taxon>Oomycota</taxon>
        <taxon>Peronosporomycetes</taxon>
        <taxon>Peronosporales</taxon>
        <taxon>Peronosporaceae</taxon>
        <taxon>Phytophthora</taxon>
    </lineage>
</organism>
<reference evidence="1 2" key="1">
    <citation type="journal article" date="2006" name="Science">
        <title>Phytophthora genome sequences uncover evolutionary origins and mechanisms of pathogenesis.</title>
        <authorList>
            <person name="Tyler B.M."/>
            <person name="Tripathy S."/>
            <person name="Zhang X."/>
            <person name="Dehal P."/>
            <person name="Jiang R.H."/>
            <person name="Aerts A."/>
            <person name="Arredondo F.D."/>
            <person name="Baxter L."/>
            <person name="Bensasson D."/>
            <person name="Beynon J.L."/>
            <person name="Chapman J."/>
            <person name="Damasceno C.M."/>
            <person name="Dorrance A.E."/>
            <person name="Dou D."/>
            <person name="Dickerman A.W."/>
            <person name="Dubchak I.L."/>
            <person name="Garbelotto M."/>
            <person name="Gijzen M."/>
            <person name="Gordon S.G."/>
            <person name="Govers F."/>
            <person name="Grunwald N.J."/>
            <person name="Huang W."/>
            <person name="Ivors K.L."/>
            <person name="Jones R.W."/>
            <person name="Kamoun S."/>
            <person name="Krampis K."/>
            <person name="Lamour K.H."/>
            <person name="Lee M.K."/>
            <person name="McDonald W.H."/>
            <person name="Medina M."/>
            <person name="Meijer H.J."/>
            <person name="Nordberg E.K."/>
            <person name="Maclean D.J."/>
            <person name="Ospina-Giraldo M.D."/>
            <person name="Morris P.F."/>
            <person name="Phuntumart V."/>
            <person name="Putnam N.H."/>
            <person name="Rash S."/>
            <person name="Rose J.K."/>
            <person name="Sakihama Y."/>
            <person name="Salamov A.A."/>
            <person name="Savidor A."/>
            <person name="Scheuring C.F."/>
            <person name="Smith B.M."/>
            <person name="Sobral B.W."/>
            <person name="Terry A."/>
            <person name="Torto-Alalibo T.A."/>
            <person name="Win J."/>
            <person name="Xu Z."/>
            <person name="Zhang H."/>
            <person name="Grigoriev I.V."/>
            <person name="Rokhsar D.S."/>
            <person name="Boore J.L."/>
        </authorList>
    </citation>
    <scope>NUCLEOTIDE SEQUENCE [LARGE SCALE GENOMIC DNA]</scope>
    <source>
        <strain evidence="1 2">P6497</strain>
    </source>
</reference>
<dbReference type="InterPro" id="IPR046341">
    <property type="entry name" value="SET_dom_sf"/>
</dbReference>
<dbReference type="Proteomes" id="UP000002640">
    <property type="component" value="Unassembled WGS sequence"/>
</dbReference>
<dbReference type="PANTHER" id="PTHR12197">
    <property type="entry name" value="HISTONE-LYSINE N-METHYLTRANSFERASE SMYD"/>
    <property type="match status" value="1"/>
</dbReference>
<dbReference type="GeneID" id="20657391"/>
<dbReference type="InParanoid" id="G4ZAL1"/>
<dbReference type="InterPro" id="IPR050869">
    <property type="entry name" value="H3K4_H4K5_MeTrfase"/>
</dbReference>
<dbReference type="EMBL" id="JH159153">
    <property type="protein sequence ID" value="EGZ19208.1"/>
    <property type="molecule type" value="Genomic_DNA"/>
</dbReference>
<dbReference type="KEGG" id="psoj:PHYSODRAFT_497025"/>
<dbReference type="GO" id="GO:0005634">
    <property type="term" value="C:nucleus"/>
    <property type="evidence" value="ECO:0007669"/>
    <property type="project" value="TreeGrafter"/>
</dbReference>
<evidence type="ECO:0000313" key="2">
    <source>
        <dbReference type="Proteomes" id="UP000002640"/>
    </source>
</evidence>
<accession>G4ZAL1</accession>